<dbReference type="GO" id="GO:0004252">
    <property type="term" value="F:serine-type endopeptidase activity"/>
    <property type="evidence" value="ECO:0007669"/>
    <property type="project" value="InterPro"/>
</dbReference>
<dbReference type="AlphaFoldDB" id="A0A4Q1C923"/>
<feature type="signal peptide" evidence="2">
    <location>
        <begin position="1"/>
        <end position="35"/>
    </location>
</feature>
<dbReference type="EMBL" id="SDHX01000001">
    <property type="protein sequence ID" value="RXK55311.1"/>
    <property type="molecule type" value="Genomic_DNA"/>
</dbReference>
<feature type="domain" description="Peptidase S9 prolyl oligopeptidase catalytic" evidence="3">
    <location>
        <begin position="472"/>
        <end position="684"/>
    </location>
</feature>
<dbReference type="InterPro" id="IPR029058">
    <property type="entry name" value="AB_hydrolase_fold"/>
</dbReference>
<reference evidence="4 5" key="1">
    <citation type="submission" date="2019-01" db="EMBL/GenBank/DDBJ databases">
        <title>Lacunisphaera sp. strain TWA-58.</title>
        <authorList>
            <person name="Chen W.-M."/>
        </authorList>
    </citation>
    <scope>NUCLEOTIDE SEQUENCE [LARGE SCALE GENOMIC DNA]</scope>
    <source>
        <strain evidence="4 5">TWA-58</strain>
    </source>
</reference>
<gene>
    <name evidence="4" type="ORF">ESB00_05280</name>
</gene>
<dbReference type="GO" id="GO:0006508">
    <property type="term" value="P:proteolysis"/>
    <property type="evidence" value="ECO:0007669"/>
    <property type="project" value="InterPro"/>
</dbReference>
<sequence>MPSLRRASEAPPHPPMKRILRACLACALTAHSLLAADKFDLERVTPVPADQPIPTQDFFRPRALSQPSLNRAGTHIAALVAADEDKHMLMVYDIATAKPDTLAFRGARDIYGISWLSNTRVLFHLASRKMYGLGIMAADISNLRDAYALQQYNGSSLVSIPLEKPTHPLIWNRNDIENRRDTGVSAIDSRNRSASIVDLTVTMNDFEYMAKRDKVRDSNQKAVDHSYPLPPEAGVTYRYMADKKGNLAYAFTSHNGNLSMFRLEGEKWIRCPVDLEEIDILDNANEPGQLLVIGPAKDGKPNPLQLLDAATGQLGDIVLQDPAYDFNGWTYNNPATGDVLGAVFQKGGPRVYWFNEDYKALQKILDGMFPKQVVRIIGSDDQHAIFLVATFSDRQPVAYHWVNLATRQAGLFKNSAPWIDPARMQPMQIVQFKTRDGHKLEGYLTLPAGASKENPAPLVVLCHGGPWARDNWGFNGEVQFLAYHGYAVLQPNYRGSTGSVGRFPAEDEYDFVKMHHDVTDAVKTILRTGLVDQNRVGIMGASFGGYLAVSGAAHESDLYRCAVTNAGVFDWALQVQSEKYDQYDRPFYGRMIKKLGDPKKEEAKYEAMSPLRHVAKIRAPVFVAGGKDDQTVEIGQSRKLVAELDRHNIPHEKFFVGGEGHGMAHLKNEVELYDQILVFLDRHLMPKR</sequence>
<evidence type="ECO:0000256" key="2">
    <source>
        <dbReference type="SAM" id="SignalP"/>
    </source>
</evidence>
<name>A0A4Q1C923_9BACT</name>
<keyword evidence="5" id="KW-1185">Reference proteome</keyword>
<accession>A0A4Q1C923</accession>
<dbReference type="PANTHER" id="PTHR42776">
    <property type="entry name" value="SERINE PEPTIDASE S9 FAMILY MEMBER"/>
    <property type="match status" value="1"/>
</dbReference>
<dbReference type="SUPFAM" id="SSF75011">
    <property type="entry name" value="3-carboxy-cis,cis-mucoante lactonizing enzyme"/>
    <property type="match status" value="1"/>
</dbReference>
<comment type="caution">
    <text evidence="4">The sequence shown here is derived from an EMBL/GenBank/DDBJ whole genome shotgun (WGS) entry which is preliminary data.</text>
</comment>
<proteinExistence type="predicted"/>
<keyword evidence="1" id="KW-0378">Hydrolase</keyword>
<dbReference type="OrthoDB" id="108903at2"/>
<dbReference type="Proteomes" id="UP000290218">
    <property type="component" value="Unassembled WGS sequence"/>
</dbReference>
<dbReference type="InterPro" id="IPR002471">
    <property type="entry name" value="Pept_S9_AS"/>
</dbReference>
<evidence type="ECO:0000256" key="1">
    <source>
        <dbReference type="ARBA" id="ARBA00022801"/>
    </source>
</evidence>
<dbReference type="PROSITE" id="PS00708">
    <property type="entry name" value="PRO_ENDOPEP_SER"/>
    <property type="match status" value="1"/>
</dbReference>
<dbReference type="PANTHER" id="PTHR42776:SF27">
    <property type="entry name" value="DIPEPTIDYL PEPTIDASE FAMILY MEMBER 6"/>
    <property type="match status" value="1"/>
</dbReference>
<dbReference type="Pfam" id="PF00326">
    <property type="entry name" value="Peptidase_S9"/>
    <property type="match status" value="1"/>
</dbReference>
<dbReference type="Gene3D" id="3.40.50.1820">
    <property type="entry name" value="alpha/beta hydrolase"/>
    <property type="match status" value="1"/>
</dbReference>
<organism evidence="4 5">
    <name type="scientific">Oleiharenicola lentus</name>
    <dbReference type="NCBI Taxonomy" id="2508720"/>
    <lineage>
        <taxon>Bacteria</taxon>
        <taxon>Pseudomonadati</taxon>
        <taxon>Verrucomicrobiota</taxon>
        <taxon>Opitutia</taxon>
        <taxon>Opitutales</taxon>
        <taxon>Opitutaceae</taxon>
        <taxon>Oleiharenicola</taxon>
    </lineage>
</organism>
<dbReference type="InterPro" id="IPR001375">
    <property type="entry name" value="Peptidase_S9_cat"/>
</dbReference>
<evidence type="ECO:0000259" key="3">
    <source>
        <dbReference type="Pfam" id="PF00326"/>
    </source>
</evidence>
<dbReference type="SUPFAM" id="SSF53474">
    <property type="entry name" value="alpha/beta-Hydrolases"/>
    <property type="match status" value="1"/>
</dbReference>
<keyword evidence="2" id="KW-0732">Signal</keyword>
<evidence type="ECO:0000313" key="4">
    <source>
        <dbReference type="EMBL" id="RXK55311.1"/>
    </source>
</evidence>
<evidence type="ECO:0000313" key="5">
    <source>
        <dbReference type="Proteomes" id="UP000290218"/>
    </source>
</evidence>
<protein>
    <submittedName>
        <fullName evidence="4">S9 family peptidase</fullName>
    </submittedName>
</protein>
<feature type="chain" id="PRO_5021000034" evidence="2">
    <location>
        <begin position="36"/>
        <end position="688"/>
    </location>
</feature>